<evidence type="ECO:0000256" key="1">
    <source>
        <dbReference type="ARBA" id="ARBA00004442"/>
    </source>
</evidence>
<evidence type="ECO:0000259" key="13">
    <source>
        <dbReference type="Pfam" id="PF17243"/>
    </source>
</evidence>
<evidence type="ECO:0000259" key="11">
    <source>
        <dbReference type="Pfam" id="PF01103"/>
    </source>
</evidence>
<dbReference type="InterPro" id="IPR000184">
    <property type="entry name" value="Bac_surfAg_D15"/>
</dbReference>
<comment type="subunit">
    <text evidence="10">Interacts with TamB to form the translocation and assembly module (TAM).</text>
</comment>
<keyword evidence="8" id="KW-0998">Cell outer membrane</keyword>
<accession>A0A972F848</accession>
<dbReference type="GO" id="GO:0009279">
    <property type="term" value="C:cell outer membrane"/>
    <property type="evidence" value="ECO:0007669"/>
    <property type="project" value="UniProtKB-SubCell"/>
</dbReference>
<evidence type="ECO:0000256" key="4">
    <source>
        <dbReference type="ARBA" id="ARBA00022452"/>
    </source>
</evidence>
<dbReference type="InterPro" id="IPR039910">
    <property type="entry name" value="D15-like"/>
</dbReference>
<protein>
    <recommendedName>
        <fullName evidence="3">Translocation and assembly module subunit TamA</fullName>
    </recommendedName>
    <alternativeName>
        <fullName evidence="9">Autotransporter assembly factor TamA</fullName>
    </alternativeName>
</protein>
<dbReference type="PANTHER" id="PTHR12815:SF47">
    <property type="entry name" value="TRANSLOCATION AND ASSEMBLY MODULE SUBUNIT TAMA"/>
    <property type="match status" value="1"/>
</dbReference>
<feature type="domain" description="POTRA" evidence="12">
    <location>
        <begin position="223"/>
        <end position="284"/>
    </location>
</feature>
<evidence type="ECO:0000256" key="10">
    <source>
        <dbReference type="ARBA" id="ARBA00093548"/>
    </source>
</evidence>
<keyword evidence="15" id="KW-1185">Reference proteome</keyword>
<dbReference type="AlphaFoldDB" id="A0A972F848"/>
<evidence type="ECO:0000256" key="9">
    <source>
        <dbReference type="ARBA" id="ARBA00033063"/>
    </source>
</evidence>
<feature type="domain" description="Bacterial surface antigen (D15)" evidence="11">
    <location>
        <begin position="316"/>
        <end position="597"/>
    </location>
</feature>
<name>A0A972F848_9RHOO</name>
<dbReference type="Gene3D" id="3.10.20.310">
    <property type="entry name" value="membrane protein fhac"/>
    <property type="match status" value="3"/>
</dbReference>
<keyword evidence="6" id="KW-0732">Signal</keyword>
<evidence type="ECO:0000256" key="5">
    <source>
        <dbReference type="ARBA" id="ARBA00022692"/>
    </source>
</evidence>
<evidence type="ECO:0000259" key="12">
    <source>
        <dbReference type="Pfam" id="PF07244"/>
    </source>
</evidence>
<comment type="caution">
    <text evidence="14">The sequence shown here is derived from an EMBL/GenBank/DDBJ whole genome shotgun (WGS) entry which is preliminary data.</text>
</comment>
<dbReference type="GO" id="GO:0097347">
    <property type="term" value="C:TAM protein secretion complex"/>
    <property type="evidence" value="ECO:0007669"/>
    <property type="project" value="TreeGrafter"/>
</dbReference>
<dbReference type="EMBL" id="WTVM01000070">
    <property type="protein sequence ID" value="NMG03724.1"/>
    <property type="molecule type" value="Genomic_DNA"/>
</dbReference>
<dbReference type="RefSeq" id="WP_168988423.1">
    <property type="nucleotide sequence ID" value="NZ_CAWPHM010000298.1"/>
</dbReference>
<dbReference type="InterPro" id="IPR010827">
    <property type="entry name" value="BamA/TamA_POTRA"/>
</dbReference>
<dbReference type="Pfam" id="PF01103">
    <property type="entry name" value="Omp85"/>
    <property type="match status" value="1"/>
</dbReference>
<keyword evidence="4" id="KW-1134">Transmembrane beta strand</keyword>
<evidence type="ECO:0000256" key="7">
    <source>
        <dbReference type="ARBA" id="ARBA00023136"/>
    </source>
</evidence>
<dbReference type="InterPro" id="IPR035243">
    <property type="entry name" value="TamA_POTRA_Dom_1"/>
</dbReference>
<keyword evidence="7" id="KW-0472">Membrane</keyword>
<dbReference type="Proteomes" id="UP000599523">
    <property type="component" value="Unassembled WGS sequence"/>
</dbReference>
<evidence type="ECO:0000313" key="15">
    <source>
        <dbReference type="Proteomes" id="UP000599523"/>
    </source>
</evidence>
<feature type="domain" description="TamA POTRA" evidence="13">
    <location>
        <begin position="46"/>
        <end position="121"/>
    </location>
</feature>
<sequence length="597" mass="65919">MPDSKSFSRVARHPRIVELGGVGIRAGLLAMALSLPLAALAEDVSLVIRGLDEGRLLTNVRNTVPTPEMACDAPRARLQSYLRDAERRALSALRALGHFNAQVDTRVDVTGVCPKLVIAIEAGPAVRLDRVDIRIVGPFDDDPSAVRFREGLRLRVGDELDQGVYDSARDDLISRARARGYLDARYVERELWVDPEQNIARVTLVLESGARYHFGEIRADQRILEPRFFNRLMPVAEGDPYSSDRLALISSNLAASGYFADVRVRPDIDARSDEIVPVDVLLTERARTAYEFRVGFGTDTGARVRADVDRRRVNRRGHKWRAGVGLSQRIQSIDTVYSIPQRNPLTDSLDVYARLQREDNNAIVANSGTAGAQYSRQRGDWSQALFTEYVYERTTFGNEPQRSSNFLLAGVRLGHRQLDDPLFPTRGHSFTLKLQGAAESLMSSASLTQANVKGAFAYPLGRSILKARGEFGTTWTSDFTELPKSLRFFAGGDNSVRGYAFESLGPRNAEDKVVGGRHLVVMSVEAMHPIVGNDWFGAAFVDVGNAFDSFRDMALKTGAGVGVRWRSPIGMVRVDVAVPFNGTSRSPRVHLGIGAEF</sequence>
<evidence type="ECO:0000256" key="2">
    <source>
        <dbReference type="ARBA" id="ARBA00010248"/>
    </source>
</evidence>
<evidence type="ECO:0000313" key="14">
    <source>
        <dbReference type="EMBL" id="NMG03724.1"/>
    </source>
</evidence>
<reference evidence="14" key="1">
    <citation type="submission" date="2019-12" db="EMBL/GenBank/DDBJ databases">
        <title>Comparative genomics gives insights into the taxonomy of the Azoarcus-Aromatoleum group and reveals separate origins of nif in the plant-associated Azoarcus and non-plant-associated Aromatoleum sub-groups.</title>
        <authorList>
            <person name="Lafos M."/>
            <person name="Maluk M."/>
            <person name="Batista M."/>
            <person name="Junghare M."/>
            <person name="Carmona M."/>
            <person name="Faoro H."/>
            <person name="Cruz L.M."/>
            <person name="Battistoni F."/>
            <person name="De Souza E."/>
            <person name="Pedrosa F."/>
            <person name="Chen W.-M."/>
            <person name="Poole P.S."/>
            <person name="Dixon R.A."/>
            <person name="James E.K."/>
        </authorList>
    </citation>
    <scope>NUCLEOTIDE SEQUENCE</scope>
    <source>
        <strain evidence="14">NSC3</strain>
    </source>
</reference>
<dbReference type="Pfam" id="PF17243">
    <property type="entry name" value="POTRA_TamA_1"/>
    <property type="match status" value="1"/>
</dbReference>
<proteinExistence type="inferred from homology"/>
<organism evidence="14 15">
    <name type="scientific">Azoarcus taiwanensis</name>
    <dbReference type="NCBI Taxonomy" id="666964"/>
    <lineage>
        <taxon>Bacteria</taxon>
        <taxon>Pseudomonadati</taxon>
        <taxon>Pseudomonadota</taxon>
        <taxon>Betaproteobacteria</taxon>
        <taxon>Rhodocyclales</taxon>
        <taxon>Zoogloeaceae</taxon>
        <taxon>Azoarcus</taxon>
    </lineage>
</organism>
<dbReference type="GO" id="GO:0009306">
    <property type="term" value="P:protein secretion"/>
    <property type="evidence" value="ECO:0007669"/>
    <property type="project" value="TreeGrafter"/>
</dbReference>
<evidence type="ECO:0000256" key="6">
    <source>
        <dbReference type="ARBA" id="ARBA00022729"/>
    </source>
</evidence>
<evidence type="ECO:0000256" key="3">
    <source>
        <dbReference type="ARBA" id="ARBA00015419"/>
    </source>
</evidence>
<dbReference type="Gene3D" id="2.40.160.50">
    <property type="entry name" value="membrane protein fhac: a member of the omp85/tpsb transporter family"/>
    <property type="match status" value="1"/>
</dbReference>
<comment type="similarity">
    <text evidence="2">Belongs to the TamA family.</text>
</comment>
<keyword evidence="5" id="KW-0812">Transmembrane</keyword>
<comment type="subcellular location">
    <subcellularLocation>
        <location evidence="1">Cell outer membrane</location>
    </subcellularLocation>
</comment>
<dbReference type="PANTHER" id="PTHR12815">
    <property type="entry name" value="SORTING AND ASSEMBLY MACHINERY SAMM50 PROTEIN FAMILY MEMBER"/>
    <property type="match status" value="1"/>
</dbReference>
<evidence type="ECO:0000256" key="8">
    <source>
        <dbReference type="ARBA" id="ARBA00023237"/>
    </source>
</evidence>
<gene>
    <name evidence="14" type="ORF">GPA21_12175</name>
</gene>
<dbReference type="Pfam" id="PF07244">
    <property type="entry name" value="POTRA"/>
    <property type="match status" value="1"/>
</dbReference>